<dbReference type="OrthoDB" id="9809989at2"/>
<dbReference type="EMBL" id="SDDZ01000001">
    <property type="protein sequence ID" value="RXJ52193.1"/>
    <property type="molecule type" value="Genomic_DNA"/>
</dbReference>
<comment type="caution">
    <text evidence="4">The sequence shown here is derived from an EMBL/GenBank/DDBJ whole genome shotgun (WGS) entry which is preliminary data.</text>
</comment>
<accession>A0A4Q0XMV7</accession>
<sequence length="543" mass="63043">MFKSYYKLFLFFGILAMLVNCANRGMPTGGEKDTEPPKIRYSTPDNFTTNFKGNEIKIYFDEYVKIKNAQKQLIISPPMIPAPDIMPLGSASKFITIKINDTLQPDTTYAFNFGQSIVDNNEENPYSYYKYVFSTGTYIDSLSLKGAIVDAEKREPETFVSVMLYEVDSTYTDSTVYKSRPKYVTNTLDSVSTFSIDNIKAGKYRLVALKDENGNYTYQQKSDKIGFYDKEITVPTDSFYEIKLFKEIADFKMERPTQIAKQKIQFGYYGDNRDLTIEMMGDKPDGFEQRIVKDAQKDTLYYWYKPNVELDTTFFVVKNKGYVDTLKHRFRDLKVDSLSIKSSTSGSIDFDADFSIEANIPFDKLDLDRISIIDKDSLNVDFKTEFDTLRNTYRFKFDKIEDNSYKIQFLPEAITDFFGKVNDTLSYTVKTKKFSDLSDVRVNLINAEYPLIVQLTDKSGKVKYEQFADTPRMFDFRHINPGAYYLRVIYDTNANRKWDTGNYLKKIQPERISYRPDIVDARTGWDTVEEFTLLKTDPDPPKN</sequence>
<reference evidence="4 5" key="1">
    <citation type="submission" date="2019-01" db="EMBL/GenBank/DDBJ databases">
        <title>Genome sequence of the Antarctic species Gelidibacter gilvus ACAM 158(T).</title>
        <authorList>
            <person name="Bowman J.P."/>
        </authorList>
    </citation>
    <scope>NUCLEOTIDE SEQUENCE [LARGE SCALE GENOMIC DNA]</scope>
    <source>
        <strain evidence="4 5">IC158</strain>
    </source>
</reference>
<evidence type="ECO:0000313" key="4">
    <source>
        <dbReference type="EMBL" id="RXJ52193.1"/>
    </source>
</evidence>
<proteinExistence type="predicted"/>
<feature type="domain" description="SbsA Ig-like" evidence="3">
    <location>
        <begin position="33"/>
        <end position="135"/>
    </location>
</feature>
<dbReference type="AlphaFoldDB" id="A0A4Q0XMV7"/>
<dbReference type="InterPro" id="IPR032812">
    <property type="entry name" value="SbsA_Ig"/>
</dbReference>
<evidence type="ECO:0000256" key="2">
    <source>
        <dbReference type="SAM" id="SignalP"/>
    </source>
</evidence>
<dbReference type="Pfam" id="PF13205">
    <property type="entry name" value="Big_5"/>
    <property type="match status" value="1"/>
</dbReference>
<dbReference type="RefSeq" id="WP_129015330.1">
    <property type="nucleotide sequence ID" value="NZ_SDDZ01000001.1"/>
</dbReference>
<protein>
    <recommendedName>
        <fullName evidence="3">SbsA Ig-like domain-containing protein</fullName>
    </recommendedName>
</protein>
<organism evidence="4 5">
    <name type="scientific">Gelidibacter gilvus</name>
    <dbReference type="NCBI Taxonomy" id="59602"/>
    <lineage>
        <taxon>Bacteria</taxon>
        <taxon>Pseudomonadati</taxon>
        <taxon>Bacteroidota</taxon>
        <taxon>Flavobacteriia</taxon>
        <taxon>Flavobacteriales</taxon>
        <taxon>Flavobacteriaceae</taxon>
        <taxon>Gelidibacter</taxon>
    </lineage>
</organism>
<keyword evidence="1 2" id="KW-0732">Signal</keyword>
<dbReference type="Proteomes" id="UP000289792">
    <property type="component" value="Unassembled WGS sequence"/>
</dbReference>
<evidence type="ECO:0000259" key="3">
    <source>
        <dbReference type="Pfam" id="PF13205"/>
    </source>
</evidence>
<gene>
    <name evidence="4" type="ORF">ESZ48_00365</name>
</gene>
<evidence type="ECO:0000256" key="1">
    <source>
        <dbReference type="ARBA" id="ARBA00022729"/>
    </source>
</evidence>
<feature type="chain" id="PRO_5020714022" description="SbsA Ig-like domain-containing protein" evidence="2">
    <location>
        <begin position="23"/>
        <end position="543"/>
    </location>
</feature>
<evidence type="ECO:0000313" key="5">
    <source>
        <dbReference type="Proteomes" id="UP000289792"/>
    </source>
</evidence>
<feature type="signal peptide" evidence="2">
    <location>
        <begin position="1"/>
        <end position="22"/>
    </location>
</feature>
<name>A0A4Q0XMV7_9FLAO</name>
<keyword evidence="5" id="KW-1185">Reference proteome</keyword>